<keyword evidence="2" id="KW-1133">Transmembrane helix</keyword>
<feature type="transmembrane region" description="Helical" evidence="2">
    <location>
        <begin position="48"/>
        <end position="72"/>
    </location>
</feature>
<sequence>MFHWIMDLLMNYGWIGLLIVSLAEASFLPVAPDLILIPLTGASPDLGFLYGAIAVAGSVIGSQFGHLIGSKAGYPILRKFMSESRLEKVQRMFYRFGIWAIVVAGLIPLPFKLFTIAAGVFKMRRIPLMIGALIGRGIRFFGLVLIVRKIGVITIPEGLEMKVLIGLLVIVALIVLWYYLKSQRGTWLRERLIGLVNFFRTDFLAPFKRGSRRGVLFLIVGILLSLIIAAFAGDVVSDLLKNFDETTILWVQQTLHPAWGSPAKVLDFAFSIPVVIAGYLFVSFVLLFHLRKHAKMRLFAGLVIGVLLIQVSFQYFMPGSVESTVELLLEVTGNTLTLKTLPSGQVMAAILLYTSLAYLVWQTQKSRWARMLGLLVSFALIISAPLCSVLVGAHSLSSSIGGLAAGILWMIGCLVTRFIYRLVERSEFNRSIPHK</sequence>
<dbReference type="Pfam" id="PF09335">
    <property type="entry name" value="VTT_dom"/>
    <property type="match status" value="1"/>
</dbReference>
<feature type="transmembrane region" description="Helical" evidence="2">
    <location>
        <begin position="159"/>
        <end position="180"/>
    </location>
</feature>
<dbReference type="Proteomes" id="UP001597343">
    <property type="component" value="Unassembled WGS sequence"/>
</dbReference>
<evidence type="ECO:0000256" key="1">
    <source>
        <dbReference type="ARBA" id="ARBA00010792"/>
    </source>
</evidence>
<keyword evidence="5" id="KW-1185">Reference proteome</keyword>
<dbReference type="SUPFAM" id="SSF48317">
    <property type="entry name" value="Acid phosphatase/Vanadium-dependent haloperoxidase"/>
    <property type="match status" value="1"/>
</dbReference>
<keyword evidence="2" id="KW-0812">Transmembrane</keyword>
<dbReference type="EMBL" id="JBHUIO010000011">
    <property type="protein sequence ID" value="MFD2172035.1"/>
    <property type="molecule type" value="Genomic_DNA"/>
</dbReference>
<feature type="transmembrane region" description="Helical" evidence="2">
    <location>
        <begin position="336"/>
        <end position="360"/>
    </location>
</feature>
<organism evidence="4 5">
    <name type="scientific">Tumebacillus lipolyticus</name>
    <dbReference type="NCBI Taxonomy" id="1280370"/>
    <lineage>
        <taxon>Bacteria</taxon>
        <taxon>Bacillati</taxon>
        <taxon>Bacillota</taxon>
        <taxon>Bacilli</taxon>
        <taxon>Bacillales</taxon>
        <taxon>Alicyclobacillaceae</taxon>
        <taxon>Tumebacillus</taxon>
    </lineage>
</organism>
<dbReference type="PANTHER" id="PTHR42709:SF11">
    <property type="entry name" value="DEDA FAMILY PROTEIN"/>
    <property type="match status" value="1"/>
</dbReference>
<name>A0ABW5A2F2_9BACL</name>
<evidence type="ECO:0000256" key="2">
    <source>
        <dbReference type="SAM" id="Phobius"/>
    </source>
</evidence>
<evidence type="ECO:0000313" key="4">
    <source>
        <dbReference type="EMBL" id="MFD2172035.1"/>
    </source>
</evidence>
<feature type="transmembrane region" description="Helical" evidence="2">
    <location>
        <begin position="12"/>
        <end position="36"/>
    </location>
</feature>
<dbReference type="PANTHER" id="PTHR42709">
    <property type="entry name" value="ALKALINE PHOSPHATASE LIKE PROTEIN"/>
    <property type="match status" value="1"/>
</dbReference>
<feature type="transmembrane region" description="Helical" evidence="2">
    <location>
        <begin position="268"/>
        <end position="290"/>
    </location>
</feature>
<comment type="caution">
    <text evidence="4">The sequence shown here is derived from an EMBL/GenBank/DDBJ whole genome shotgun (WGS) entry which is preliminary data.</text>
</comment>
<feature type="transmembrane region" description="Helical" evidence="2">
    <location>
        <begin position="215"/>
        <end position="233"/>
    </location>
</feature>
<feature type="transmembrane region" description="Helical" evidence="2">
    <location>
        <begin position="372"/>
        <end position="393"/>
    </location>
</feature>
<gene>
    <name evidence="4" type="ORF">ACFSOY_18890</name>
</gene>
<feature type="domain" description="VTT" evidence="3">
    <location>
        <begin position="47"/>
        <end position="147"/>
    </location>
</feature>
<dbReference type="InterPro" id="IPR036938">
    <property type="entry name" value="PAP2/HPO_sf"/>
</dbReference>
<evidence type="ECO:0000259" key="3">
    <source>
        <dbReference type="Pfam" id="PF09335"/>
    </source>
</evidence>
<feature type="transmembrane region" description="Helical" evidence="2">
    <location>
        <begin position="297"/>
        <end position="316"/>
    </location>
</feature>
<reference evidence="5" key="1">
    <citation type="journal article" date="2019" name="Int. J. Syst. Evol. Microbiol.">
        <title>The Global Catalogue of Microorganisms (GCM) 10K type strain sequencing project: providing services to taxonomists for standard genome sequencing and annotation.</title>
        <authorList>
            <consortium name="The Broad Institute Genomics Platform"/>
            <consortium name="The Broad Institute Genome Sequencing Center for Infectious Disease"/>
            <person name="Wu L."/>
            <person name="Ma J."/>
        </authorList>
    </citation>
    <scope>NUCLEOTIDE SEQUENCE [LARGE SCALE GENOMIC DNA]</scope>
    <source>
        <strain evidence="5">CGMCC 1.13574</strain>
    </source>
</reference>
<feature type="transmembrane region" description="Helical" evidence="2">
    <location>
        <begin position="126"/>
        <end position="147"/>
    </location>
</feature>
<feature type="transmembrane region" description="Helical" evidence="2">
    <location>
        <begin position="92"/>
        <end position="114"/>
    </location>
</feature>
<feature type="transmembrane region" description="Helical" evidence="2">
    <location>
        <begin position="399"/>
        <end position="420"/>
    </location>
</feature>
<dbReference type="InterPro" id="IPR051311">
    <property type="entry name" value="DedA_domain"/>
</dbReference>
<evidence type="ECO:0000313" key="5">
    <source>
        <dbReference type="Proteomes" id="UP001597343"/>
    </source>
</evidence>
<proteinExistence type="inferred from homology"/>
<comment type="similarity">
    <text evidence="1">Belongs to the DedA family.</text>
</comment>
<dbReference type="Gene3D" id="1.20.144.10">
    <property type="entry name" value="Phosphatidic acid phosphatase type 2/haloperoxidase"/>
    <property type="match status" value="1"/>
</dbReference>
<protein>
    <submittedName>
        <fullName evidence="4">VTT domain-containing protein</fullName>
    </submittedName>
</protein>
<dbReference type="RefSeq" id="WP_386049344.1">
    <property type="nucleotide sequence ID" value="NZ_JBHUIO010000011.1"/>
</dbReference>
<keyword evidence="2" id="KW-0472">Membrane</keyword>
<dbReference type="InterPro" id="IPR032816">
    <property type="entry name" value="VTT_dom"/>
</dbReference>
<accession>A0ABW5A2F2</accession>